<comment type="caution">
    <text evidence="2">The sequence shown here is derived from an EMBL/GenBank/DDBJ whole genome shotgun (WGS) entry which is preliminary data.</text>
</comment>
<dbReference type="EMBL" id="BGZK01002080">
    <property type="protein sequence ID" value="GBP90389.1"/>
    <property type="molecule type" value="Genomic_DNA"/>
</dbReference>
<accession>A0A4C1ZTM4</accession>
<reference evidence="2 3" key="1">
    <citation type="journal article" date="2019" name="Commun. Biol.">
        <title>The bagworm genome reveals a unique fibroin gene that provides high tensile strength.</title>
        <authorList>
            <person name="Kono N."/>
            <person name="Nakamura H."/>
            <person name="Ohtoshi R."/>
            <person name="Tomita M."/>
            <person name="Numata K."/>
            <person name="Arakawa K."/>
        </authorList>
    </citation>
    <scope>NUCLEOTIDE SEQUENCE [LARGE SCALE GENOMIC DNA]</scope>
</reference>
<name>A0A4C1ZTM4_EUMVA</name>
<evidence type="ECO:0000256" key="1">
    <source>
        <dbReference type="SAM" id="MobiDB-lite"/>
    </source>
</evidence>
<proteinExistence type="predicted"/>
<feature type="compositionally biased region" description="Basic and acidic residues" evidence="1">
    <location>
        <begin position="1"/>
        <end position="11"/>
    </location>
</feature>
<feature type="region of interest" description="Disordered" evidence="1">
    <location>
        <begin position="201"/>
        <end position="239"/>
    </location>
</feature>
<gene>
    <name evidence="2" type="ORF">EVAR_65797_1</name>
</gene>
<evidence type="ECO:0000313" key="3">
    <source>
        <dbReference type="Proteomes" id="UP000299102"/>
    </source>
</evidence>
<evidence type="ECO:0000313" key="2">
    <source>
        <dbReference type="EMBL" id="GBP90389.1"/>
    </source>
</evidence>
<feature type="compositionally biased region" description="Low complexity" evidence="1">
    <location>
        <begin position="13"/>
        <end position="29"/>
    </location>
</feature>
<sequence>MNNQRVHERARAGPRSARAGPPAAPRADAFQYSSRARAMRAETVLFIGRRPRPEIWARPPAPAPAAPTTHKSFAQTPNLTYVLTANEIKRFTHQSRSLDVDSHSQTRTTPTSAARGRRRPSAGPPHAEVHHELSNGAQLDSGSLPITETPHGAADGGAPTALRASASRATTGRARLKQITANKKIFLQVNSRLRKNYSEFLTSPLTFRRAPPAPPAPPAPHREEKSLTPRPAGARRCYR</sequence>
<dbReference type="AlphaFoldDB" id="A0A4C1ZTM4"/>
<protein>
    <submittedName>
        <fullName evidence="2">Uncharacterized protein</fullName>
    </submittedName>
</protein>
<dbReference type="Proteomes" id="UP000299102">
    <property type="component" value="Unassembled WGS sequence"/>
</dbReference>
<feature type="region of interest" description="Disordered" evidence="1">
    <location>
        <begin position="94"/>
        <end position="159"/>
    </location>
</feature>
<keyword evidence="3" id="KW-1185">Reference proteome</keyword>
<feature type="compositionally biased region" description="Polar residues" evidence="1">
    <location>
        <begin position="135"/>
        <end position="146"/>
    </location>
</feature>
<feature type="region of interest" description="Disordered" evidence="1">
    <location>
        <begin position="1"/>
        <end position="29"/>
    </location>
</feature>
<organism evidence="2 3">
    <name type="scientific">Eumeta variegata</name>
    <name type="common">Bagworm moth</name>
    <name type="synonym">Eumeta japonica</name>
    <dbReference type="NCBI Taxonomy" id="151549"/>
    <lineage>
        <taxon>Eukaryota</taxon>
        <taxon>Metazoa</taxon>
        <taxon>Ecdysozoa</taxon>
        <taxon>Arthropoda</taxon>
        <taxon>Hexapoda</taxon>
        <taxon>Insecta</taxon>
        <taxon>Pterygota</taxon>
        <taxon>Neoptera</taxon>
        <taxon>Endopterygota</taxon>
        <taxon>Lepidoptera</taxon>
        <taxon>Glossata</taxon>
        <taxon>Ditrysia</taxon>
        <taxon>Tineoidea</taxon>
        <taxon>Psychidae</taxon>
        <taxon>Oiketicinae</taxon>
        <taxon>Eumeta</taxon>
    </lineage>
</organism>